<organism evidence="7 8">
    <name type="scientific">Cupriavidus nantongensis</name>
    <dbReference type="NCBI Taxonomy" id="1796606"/>
    <lineage>
        <taxon>Bacteria</taxon>
        <taxon>Pseudomonadati</taxon>
        <taxon>Pseudomonadota</taxon>
        <taxon>Betaproteobacteria</taxon>
        <taxon>Burkholderiales</taxon>
        <taxon>Burkholderiaceae</taxon>
        <taxon>Cupriavidus</taxon>
    </lineage>
</organism>
<sequence length="317" mass="34237">MDLRQLRYFKVLATLQHFGRASAALHIAQPALSRQIRLLEEELGVRLLERHVRGATPTPEGLVLLDRASFLLRYADQVKVDIADLAASPRGLVALGLTPALAPLLFIPLAEALREQYPEIRLRLVENFAPALQDALLQGTLDVALLSGPVSSPGVSAVPLVAESLCAIGPWEDASLGDGPVEIEQLQGLPLILTGVPKSGVRLALEALAARQGLELQVTMEVESIEVARRLVARGFGWTVHFAAAIRDELQAQRLQAVPIRGLELHRMIGYAAARPPSRASLAVMETLRRVARELAVEGDWPNSRVLGEIGDGFSAA</sequence>
<dbReference type="Gene3D" id="1.10.10.10">
    <property type="entry name" value="Winged helix-like DNA-binding domain superfamily/Winged helix DNA-binding domain"/>
    <property type="match status" value="1"/>
</dbReference>
<evidence type="ECO:0000256" key="5">
    <source>
        <dbReference type="ARBA" id="ARBA00023163"/>
    </source>
</evidence>
<dbReference type="GO" id="GO:0003677">
    <property type="term" value="F:DNA binding"/>
    <property type="evidence" value="ECO:0007669"/>
    <property type="project" value="UniProtKB-KW"/>
</dbReference>
<keyword evidence="2" id="KW-0805">Transcription regulation</keyword>
<evidence type="ECO:0000256" key="2">
    <source>
        <dbReference type="ARBA" id="ARBA00023015"/>
    </source>
</evidence>
<gene>
    <name evidence="7" type="ORF">A2G96_04235</name>
</gene>
<dbReference type="AlphaFoldDB" id="A0A142JG02"/>
<dbReference type="Gene3D" id="3.40.190.290">
    <property type="match status" value="1"/>
</dbReference>
<dbReference type="InterPro" id="IPR000847">
    <property type="entry name" value="LysR_HTH_N"/>
</dbReference>
<dbReference type="SUPFAM" id="SSF46785">
    <property type="entry name" value="Winged helix' DNA-binding domain"/>
    <property type="match status" value="1"/>
</dbReference>
<reference evidence="7 8" key="1">
    <citation type="submission" date="2016-03" db="EMBL/GenBank/DDBJ databases">
        <title>Complete genome sequence of a novel chlorpyrifos degrading bacterium, Cupriavidus nantongensis sp. X1.</title>
        <authorList>
            <person name="Fang L."/>
        </authorList>
    </citation>
    <scope>NUCLEOTIDE SEQUENCE [LARGE SCALE GENOMIC DNA]</scope>
    <source>
        <strain evidence="7 8">X1</strain>
    </source>
</reference>
<dbReference type="PROSITE" id="PS50931">
    <property type="entry name" value="HTH_LYSR"/>
    <property type="match status" value="1"/>
</dbReference>
<dbReference type="Pfam" id="PF00126">
    <property type="entry name" value="HTH_1"/>
    <property type="match status" value="1"/>
</dbReference>
<keyword evidence="5" id="KW-0804">Transcription</keyword>
<name>A0A142JG02_9BURK</name>
<keyword evidence="4" id="KW-0010">Activator</keyword>
<dbReference type="PANTHER" id="PTHR30293">
    <property type="entry name" value="TRANSCRIPTIONAL REGULATORY PROTEIN NAC-RELATED"/>
    <property type="match status" value="1"/>
</dbReference>
<dbReference type="GO" id="GO:0003700">
    <property type="term" value="F:DNA-binding transcription factor activity"/>
    <property type="evidence" value="ECO:0007669"/>
    <property type="project" value="InterPro"/>
</dbReference>
<dbReference type="STRING" id="1796606.A2G96_04235"/>
<evidence type="ECO:0000313" key="8">
    <source>
        <dbReference type="Proteomes" id="UP000075238"/>
    </source>
</evidence>
<dbReference type="GO" id="GO:2000142">
    <property type="term" value="P:regulation of DNA-templated transcription initiation"/>
    <property type="evidence" value="ECO:0007669"/>
    <property type="project" value="TreeGrafter"/>
</dbReference>
<dbReference type="PANTHER" id="PTHR30293:SF0">
    <property type="entry name" value="NITROGEN ASSIMILATION REGULATORY PROTEIN NAC"/>
    <property type="match status" value="1"/>
</dbReference>
<dbReference type="Pfam" id="PF03466">
    <property type="entry name" value="LysR_substrate"/>
    <property type="match status" value="1"/>
</dbReference>
<dbReference type="Proteomes" id="UP000075238">
    <property type="component" value="Chromosome 1"/>
</dbReference>
<feature type="domain" description="HTH lysR-type" evidence="6">
    <location>
        <begin position="1"/>
        <end position="58"/>
    </location>
</feature>
<evidence type="ECO:0000256" key="3">
    <source>
        <dbReference type="ARBA" id="ARBA00023125"/>
    </source>
</evidence>
<evidence type="ECO:0000259" key="6">
    <source>
        <dbReference type="PROSITE" id="PS50931"/>
    </source>
</evidence>
<evidence type="ECO:0000313" key="7">
    <source>
        <dbReference type="EMBL" id="AMR77014.1"/>
    </source>
</evidence>
<dbReference type="InterPro" id="IPR036390">
    <property type="entry name" value="WH_DNA-bd_sf"/>
</dbReference>
<dbReference type="InterPro" id="IPR005119">
    <property type="entry name" value="LysR_subst-bd"/>
</dbReference>
<dbReference type="OrthoDB" id="8587114at2"/>
<accession>A0A142JG02</accession>
<dbReference type="RefSeq" id="WP_062797056.1">
    <property type="nucleotide sequence ID" value="NZ_CP014844.1"/>
</dbReference>
<dbReference type="EMBL" id="CP014844">
    <property type="protein sequence ID" value="AMR77014.1"/>
    <property type="molecule type" value="Genomic_DNA"/>
</dbReference>
<dbReference type="InterPro" id="IPR036388">
    <property type="entry name" value="WH-like_DNA-bd_sf"/>
</dbReference>
<dbReference type="KEGG" id="cnan:A2G96_04235"/>
<keyword evidence="8" id="KW-1185">Reference proteome</keyword>
<evidence type="ECO:0000256" key="4">
    <source>
        <dbReference type="ARBA" id="ARBA00023159"/>
    </source>
</evidence>
<protein>
    <submittedName>
        <fullName evidence="7">LysR family transcriptional regulator</fullName>
    </submittedName>
</protein>
<evidence type="ECO:0000256" key="1">
    <source>
        <dbReference type="ARBA" id="ARBA00009437"/>
    </source>
</evidence>
<comment type="similarity">
    <text evidence="1">Belongs to the LysR transcriptional regulatory family.</text>
</comment>
<dbReference type="SUPFAM" id="SSF53850">
    <property type="entry name" value="Periplasmic binding protein-like II"/>
    <property type="match status" value="1"/>
</dbReference>
<dbReference type="FunFam" id="1.10.10.10:FF:000001">
    <property type="entry name" value="LysR family transcriptional regulator"/>
    <property type="match status" value="1"/>
</dbReference>
<proteinExistence type="inferred from homology"/>
<dbReference type="PRINTS" id="PR00039">
    <property type="entry name" value="HTHLYSR"/>
</dbReference>
<keyword evidence="3" id="KW-0238">DNA-binding</keyword>